<feature type="binding site" evidence="6">
    <location>
        <begin position="53"/>
        <end position="55"/>
    </location>
    <ligand>
        <name>ATP</name>
        <dbReference type="ChEBI" id="CHEBI:30616"/>
    </ligand>
</feature>
<dbReference type="RefSeq" id="WP_187428001.1">
    <property type="nucleotide sequence ID" value="NZ_CP143423.1"/>
</dbReference>
<dbReference type="Gene3D" id="3.30.470.20">
    <property type="entry name" value="ATP-grasp fold, B domain"/>
    <property type="match status" value="1"/>
</dbReference>
<comment type="catalytic activity">
    <reaction evidence="6">
        <text>succinate + ATP + CoA = succinyl-CoA + ADP + phosphate</text>
        <dbReference type="Rhea" id="RHEA:17661"/>
        <dbReference type="ChEBI" id="CHEBI:30031"/>
        <dbReference type="ChEBI" id="CHEBI:30616"/>
        <dbReference type="ChEBI" id="CHEBI:43474"/>
        <dbReference type="ChEBI" id="CHEBI:57287"/>
        <dbReference type="ChEBI" id="CHEBI:57292"/>
        <dbReference type="ChEBI" id="CHEBI:456216"/>
        <dbReference type="EC" id="6.2.1.5"/>
    </reaction>
</comment>
<protein>
    <recommendedName>
        <fullName evidence="6">Succinate--CoA ligase [ADP-forming] subunit beta</fullName>
        <ecNumber evidence="6">6.2.1.5</ecNumber>
    </recommendedName>
    <alternativeName>
        <fullName evidence="6">Succinyl-CoA synthetase subunit beta</fullName>
        <shortName evidence="6">SCS-beta</shortName>
    </alternativeName>
</protein>
<dbReference type="SUPFAM" id="SSF52210">
    <property type="entry name" value="Succinyl-CoA synthetase domains"/>
    <property type="match status" value="1"/>
</dbReference>
<feature type="binding site" evidence="6">
    <location>
        <position position="46"/>
    </location>
    <ligand>
        <name>ATP</name>
        <dbReference type="ChEBI" id="CHEBI:30616"/>
    </ligand>
</feature>
<proteinExistence type="inferred from homology"/>
<keyword evidence="4 6" id="KW-0547">Nucleotide-binding</keyword>
<dbReference type="InterPro" id="IPR013650">
    <property type="entry name" value="ATP-grasp_succ-CoA_synth-type"/>
</dbReference>
<evidence type="ECO:0000256" key="3">
    <source>
        <dbReference type="ARBA" id="ARBA00022723"/>
    </source>
</evidence>
<feature type="binding site" evidence="6">
    <location>
        <position position="102"/>
    </location>
    <ligand>
        <name>ATP</name>
        <dbReference type="ChEBI" id="CHEBI:30616"/>
    </ligand>
</feature>
<dbReference type="EC" id="6.2.1.5" evidence="6"/>
<gene>
    <name evidence="9" type="primary">sucC_1</name>
    <name evidence="6" type="synonym">sucC</name>
    <name evidence="9" type="ORF">ROLI_001090</name>
</gene>
<comment type="caution">
    <text evidence="6">Lacks conserved residue(s) required for the propagation of feature annotation.</text>
</comment>
<dbReference type="EMBL" id="CP143423">
    <property type="protein sequence ID" value="WVX47045.1"/>
    <property type="molecule type" value="Genomic_DNA"/>
</dbReference>
<accession>A0ABZ2BLM9</accession>
<evidence type="ECO:0000313" key="9">
    <source>
        <dbReference type="EMBL" id="WVX47045.1"/>
    </source>
</evidence>
<dbReference type="PANTHER" id="PTHR11815">
    <property type="entry name" value="SUCCINYL-COA SYNTHETASE BETA CHAIN"/>
    <property type="match status" value="1"/>
</dbReference>
<keyword evidence="2 6" id="KW-0436">Ligase</keyword>
<keyword evidence="5 6" id="KW-0460">Magnesium</keyword>
<dbReference type="Proteomes" id="UP001318682">
    <property type="component" value="Chromosome"/>
</dbReference>
<feature type="binding site" evidence="6">
    <location>
        <position position="199"/>
    </location>
    <ligand>
        <name>Mg(2+)</name>
        <dbReference type="ChEBI" id="CHEBI:18420"/>
    </ligand>
</feature>
<comment type="pathway">
    <text evidence="6">Carbohydrate metabolism; tricarboxylic acid cycle; succinate from succinyl-CoA (ligase route): step 1/1.</text>
</comment>
<dbReference type="InterPro" id="IPR013815">
    <property type="entry name" value="ATP_grasp_subdomain_1"/>
</dbReference>
<comment type="cofactor">
    <cofactor evidence="6">
        <name>Mg(2+)</name>
        <dbReference type="ChEBI" id="CHEBI:18420"/>
    </cofactor>
    <text evidence="6">Binds 1 Mg(2+) ion per subunit.</text>
</comment>
<comment type="catalytic activity">
    <reaction evidence="6">
        <text>GTP + succinate + CoA = succinyl-CoA + GDP + phosphate</text>
        <dbReference type="Rhea" id="RHEA:22120"/>
        <dbReference type="ChEBI" id="CHEBI:30031"/>
        <dbReference type="ChEBI" id="CHEBI:37565"/>
        <dbReference type="ChEBI" id="CHEBI:43474"/>
        <dbReference type="ChEBI" id="CHEBI:57287"/>
        <dbReference type="ChEBI" id="CHEBI:57292"/>
        <dbReference type="ChEBI" id="CHEBI:58189"/>
    </reaction>
</comment>
<dbReference type="InterPro" id="IPR005811">
    <property type="entry name" value="SUCC_ACL_C"/>
</dbReference>
<dbReference type="Gene3D" id="3.40.50.261">
    <property type="entry name" value="Succinyl-CoA synthetase domains"/>
    <property type="match status" value="1"/>
</dbReference>
<keyword evidence="1 6" id="KW-0816">Tricarboxylic acid cycle</keyword>
<dbReference type="NCBIfam" id="TIGR01016">
    <property type="entry name" value="sucCoAbeta"/>
    <property type="match status" value="1"/>
</dbReference>
<comment type="similarity">
    <text evidence="6">Belongs to the succinate/malate CoA ligase beta subunit family.</text>
</comment>
<keyword evidence="3 6" id="KW-0479">Metal-binding</keyword>
<dbReference type="InterPro" id="IPR017866">
    <property type="entry name" value="Succ-CoA_synthase_bsu_CS"/>
</dbReference>
<feature type="binding site" evidence="6">
    <location>
        <position position="107"/>
    </location>
    <ligand>
        <name>ATP</name>
        <dbReference type="ChEBI" id="CHEBI:30616"/>
    </ligand>
</feature>
<comment type="function">
    <text evidence="6">Succinyl-CoA synthetase functions in the citric acid cycle (TCA), coupling the hydrolysis of succinyl-CoA to the synthesis of either ATP or GTP and thus represents the only step of substrate-level phosphorylation in the TCA. The beta subunit provides nucleotide specificity of the enzyme and binds the substrate succinate, while the binding sites for coenzyme A and phosphate are found in the alpha subunit.</text>
</comment>
<evidence type="ECO:0000256" key="1">
    <source>
        <dbReference type="ARBA" id="ARBA00022532"/>
    </source>
</evidence>
<dbReference type="Pfam" id="PF00549">
    <property type="entry name" value="Ligase_CoA"/>
    <property type="match status" value="1"/>
</dbReference>
<evidence type="ECO:0000256" key="2">
    <source>
        <dbReference type="ARBA" id="ARBA00022598"/>
    </source>
</evidence>
<dbReference type="PIRSF" id="PIRSF001554">
    <property type="entry name" value="SucCS_beta"/>
    <property type="match status" value="1"/>
</dbReference>
<dbReference type="PROSITE" id="PS50975">
    <property type="entry name" value="ATP_GRASP"/>
    <property type="match status" value="1"/>
</dbReference>
<dbReference type="NCBIfam" id="NF001913">
    <property type="entry name" value="PRK00696.1"/>
    <property type="match status" value="1"/>
</dbReference>
<evidence type="ECO:0000313" key="10">
    <source>
        <dbReference type="Proteomes" id="UP001318682"/>
    </source>
</evidence>
<organism evidence="9 10">
    <name type="scientific">Roseobacter fucihabitans</name>
    <dbReference type="NCBI Taxonomy" id="1537242"/>
    <lineage>
        <taxon>Bacteria</taxon>
        <taxon>Pseudomonadati</taxon>
        <taxon>Pseudomonadota</taxon>
        <taxon>Alphaproteobacteria</taxon>
        <taxon>Rhodobacterales</taxon>
        <taxon>Roseobacteraceae</taxon>
        <taxon>Roseobacter</taxon>
    </lineage>
</organism>
<dbReference type="PANTHER" id="PTHR11815:SF10">
    <property type="entry name" value="SUCCINATE--COA LIGASE [GDP-FORMING] SUBUNIT BETA, MITOCHONDRIAL"/>
    <property type="match status" value="1"/>
</dbReference>
<dbReference type="InterPro" id="IPR005809">
    <property type="entry name" value="Succ_CoA_ligase-like_bsu"/>
</dbReference>
<evidence type="ECO:0000256" key="5">
    <source>
        <dbReference type="ARBA" id="ARBA00022842"/>
    </source>
</evidence>
<sequence length="396" mass="43024">MDIHEYQAKEILSNFGVEIPAGALAYSPEQAAYRAREMGGEKWIVKAQVHAGGRGKAGGVKLCDTDHEIQAACEDMFGKKLVTHQTGPEGKGIYRVYVEAAVPIDREIYLGFVLDRTSQRIMIVASAEGGMEIEEISENKPESIVRSTVEPAVGLRDFQAREIAFKLDIEPGLTQAMVRTLQGCYRAFRELDATMVEINPLVITADNRVLALDAKMTFDDNALFRHPQISELRDKSQEDPREARAADRGLSYVGLDGNIGCIVNGAGLAMATMDTIKLAGGEPANFLDIGGGATPERVAKAFRLVMSDKNVQAVLVNIFAGINRCDWVAEGVVQALKEVKVEVPVIVRLAGTNVEEGQKILAKSGLPIIRATTLMEAAERSVSAWKSDNSPNLKLV</sequence>
<feature type="domain" description="ATP-grasp" evidence="8">
    <location>
        <begin position="9"/>
        <end position="227"/>
    </location>
</feature>
<dbReference type="PROSITE" id="PS01217">
    <property type="entry name" value="SUCCINYL_COA_LIG_3"/>
    <property type="match status" value="1"/>
</dbReference>
<feature type="binding site" evidence="6">
    <location>
        <position position="213"/>
    </location>
    <ligand>
        <name>Mg(2+)</name>
        <dbReference type="ChEBI" id="CHEBI:18420"/>
    </ligand>
</feature>
<dbReference type="InterPro" id="IPR016102">
    <property type="entry name" value="Succinyl-CoA_synth-like"/>
</dbReference>
<dbReference type="InterPro" id="IPR011761">
    <property type="entry name" value="ATP-grasp"/>
</dbReference>
<dbReference type="HAMAP" id="MF_00558">
    <property type="entry name" value="Succ_CoA_beta"/>
    <property type="match status" value="1"/>
</dbReference>
<dbReference type="Pfam" id="PF08442">
    <property type="entry name" value="ATP-grasp_2"/>
    <property type="match status" value="1"/>
</dbReference>
<evidence type="ECO:0000256" key="4">
    <source>
        <dbReference type="ARBA" id="ARBA00022741"/>
    </source>
</evidence>
<keyword evidence="10" id="KW-1185">Reference proteome</keyword>
<feature type="binding site" evidence="6">
    <location>
        <position position="264"/>
    </location>
    <ligand>
        <name>substrate</name>
        <note>ligand shared with subunit alpha</note>
    </ligand>
</feature>
<dbReference type="GO" id="GO:0004775">
    <property type="term" value="F:succinate-CoA ligase (ADP-forming) activity"/>
    <property type="evidence" value="ECO:0007669"/>
    <property type="project" value="UniProtKB-EC"/>
</dbReference>
<feature type="binding site" evidence="6">
    <location>
        <position position="99"/>
    </location>
    <ligand>
        <name>ATP</name>
        <dbReference type="ChEBI" id="CHEBI:30616"/>
    </ligand>
</feature>
<comment type="subunit">
    <text evidence="6">Heterotetramer of two alpha and two beta subunits.</text>
</comment>
<name>A0ABZ2BLM9_9RHOB</name>
<evidence type="ECO:0000256" key="7">
    <source>
        <dbReference type="PROSITE-ProRule" id="PRU00409"/>
    </source>
</evidence>
<keyword evidence="6 7" id="KW-0067">ATP-binding</keyword>
<dbReference type="NCBIfam" id="NF010647">
    <property type="entry name" value="PRK14046.1"/>
    <property type="match status" value="1"/>
</dbReference>
<evidence type="ECO:0000256" key="6">
    <source>
        <dbReference type="HAMAP-Rule" id="MF_00558"/>
    </source>
</evidence>
<reference evidence="10" key="1">
    <citation type="submission" date="2024-01" db="EMBL/GenBank/DDBJ databases">
        <title>Roseobacter fucihabitans sp. nov., isolated from the brown alga Fucus spiralis.</title>
        <authorList>
            <person name="Hahnke S."/>
            <person name="Berger M."/>
            <person name="Schlingloff A."/>
            <person name="Athale I."/>
            <person name="Neumann-Schaal M."/>
            <person name="Adenaya A."/>
            <person name="Poehlein A."/>
            <person name="Daniel R."/>
            <person name="Pertersen J."/>
            <person name="Brinkhoff T."/>
        </authorList>
    </citation>
    <scope>NUCLEOTIDE SEQUENCE [LARGE SCALE GENOMIC DNA]</scope>
    <source>
        <strain evidence="10">B14</strain>
    </source>
</reference>
<dbReference type="Gene3D" id="3.30.1490.20">
    <property type="entry name" value="ATP-grasp fold, A domain"/>
    <property type="match status" value="1"/>
</dbReference>
<evidence type="ECO:0000259" key="8">
    <source>
        <dbReference type="PROSITE" id="PS50975"/>
    </source>
</evidence>
<dbReference type="SUPFAM" id="SSF56059">
    <property type="entry name" value="Glutathione synthetase ATP-binding domain-like"/>
    <property type="match status" value="1"/>
</dbReference>